<dbReference type="PROSITE" id="PS51755">
    <property type="entry name" value="OMPR_PHOB"/>
    <property type="match status" value="1"/>
</dbReference>
<dbReference type="InterPro" id="IPR001789">
    <property type="entry name" value="Sig_transdc_resp-reg_receiver"/>
</dbReference>
<keyword evidence="5" id="KW-0805">Transcription regulation</keyword>
<feature type="modified residue" description="4-aspartylphosphate" evidence="8">
    <location>
        <position position="58"/>
    </location>
</feature>
<dbReference type="CDD" id="cd00383">
    <property type="entry name" value="trans_reg_C"/>
    <property type="match status" value="1"/>
</dbReference>
<evidence type="ECO:0000256" key="6">
    <source>
        <dbReference type="ARBA" id="ARBA00023125"/>
    </source>
</evidence>
<dbReference type="AlphaFoldDB" id="F5RET8"/>
<dbReference type="Gene3D" id="1.10.10.10">
    <property type="entry name" value="Winged helix-like DNA-binding domain superfamily/Winged helix DNA-binding domain"/>
    <property type="match status" value="1"/>
</dbReference>
<keyword evidence="7" id="KW-0804">Transcription</keyword>
<dbReference type="GO" id="GO:0000976">
    <property type="term" value="F:transcription cis-regulatory region binding"/>
    <property type="evidence" value="ECO:0007669"/>
    <property type="project" value="TreeGrafter"/>
</dbReference>
<evidence type="ECO:0000256" key="4">
    <source>
        <dbReference type="ARBA" id="ARBA00023012"/>
    </source>
</evidence>
<feature type="domain" description="Response regulatory" evidence="10">
    <location>
        <begin position="9"/>
        <end position="122"/>
    </location>
</feature>
<evidence type="ECO:0000256" key="3">
    <source>
        <dbReference type="ARBA" id="ARBA00022553"/>
    </source>
</evidence>
<evidence type="ECO:0000256" key="2">
    <source>
        <dbReference type="ARBA" id="ARBA00022490"/>
    </source>
</evidence>
<dbReference type="Pfam" id="PF00072">
    <property type="entry name" value="Response_reg"/>
    <property type="match status" value="1"/>
</dbReference>
<dbReference type="SMART" id="SM00448">
    <property type="entry name" value="REC"/>
    <property type="match status" value="1"/>
</dbReference>
<dbReference type="GO" id="GO:0000156">
    <property type="term" value="F:phosphorelay response regulator activity"/>
    <property type="evidence" value="ECO:0007669"/>
    <property type="project" value="TreeGrafter"/>
</dbReference>
<dbReference type="RefSeq" id="WP_008062784.1">
    <property type="nucleotide sequence ID" value="NZ_AFHG01000052.1"/>
</dbReference>
<protein>
    <submittedName>
        <fullName evidence="12">Transcriptional regulatory protein ompR</fullName>
    </submittedName>
</protein>
<feature type="DNA-binding region" description="OmpR/PhoB-type" evidence="9">
    <location>
        <begin position="135"/>
        <end position="235"/>
    </location>
</feature>
<dbReference type="GO" id="GO:0005829">
    <property type="term" value="C:cytosol"/>
    <property type="evidence" value="ECO:0007669"/>
    <property type="project" value="TreeGrafter"/>
</dbReference>
<dbReference type="PANTHER" id="PTHR48111:SF4">
    <property type="entry name" value="DNA-BINDING DUAL TRANSCRIPTIONAL REGULATOR OMPR"/>
    <property type="match status" value="1"/>
</dbReference>
<dbReference type="GO" id="GO:0006355">
    <property type="term" value="P:regulation of DNA-templated transcription"/>
    <property type="evidence" value="ECO:0007669"/>
    <property type="project" value="InterPro"/>
</dbReference>
<dbReference type="OrthoDB" id="165980at2"/>
<keyword evidence="13" id="KW-1185">Reference proteome</keyword>
<keyword evidence="3 8" id="KW-0597">Phosphoprotein</keyword>
<proteinExistence type="predicted"/>
<dbReference type="Gene3D" id="3.40.50.2300">
    <property type="match status" value="1"/>
</dbReference>
<sequence length="241" mass="26900">MNGPNARPRILVVDDDPDLRDLLRDYLGKQDMDVRTVADGDALRVALERDGCDLLILDVMLPGDDGLTLCREIRARSRLPILMLTARGDELDRIIGLEMGADDYLPKPFHPRELLARVRSILRRAPEHPDGDGSVRALKFAGWTLDLGARHLVDDAGVVTPLSSGEFRMLNALAENPNRVLSRDQLMDVLAGRDAGPFDRTVDVMISRLRRRLGDDGREPRIIRTLRNEGYVLAGPVEKVL</sequence>
<dbReference type="FunFam" id="1.10.10.10:FF:000099">
    <property type="entry name" value="Two-component system response regulator TorR"/>
    <property type="match status" value="1"/>
</dbReference>
<evidence type="ECO:0000256" key="7">
    <source>
        <dbReference type="ARBA" id="ARBA00023163"/>
    </source>
</evidence>
<comment type="subcellular location">
    <subcellularLocation>
        <location evidence="1">Cytoplasm</location>
    </subcellularLocation>
</comment>
<organism evidence="12 13">
    <name type="scientific">Methyloversatilis universalis (strain ATCC BAA-1314 / DSM 25237 / JCM 13912 / CCUG 52030 / FAM5)</name>
    <dbReference type="NCBI Taxonomy" id="1000565"/>
    <lineage>
        <taxon>Bacteria</taxon>
        <taxon>Pseudomonadati</taxon>
        <taxon>Pseudomonadota</taxon>
        <taxon>Betaproteobacteria</taxon>
        <taxon>Nitrosomonadales</taxon>
        <taxon>Sterolibacteriaceae</taxon>
        <taxon>Methyloversatilis</taxon>
    </lineage>
</organism>
<dbReference type="PROSITE" id="PS50110">
    <property type="entry name" value="RESPONSE_REGULATORY"/>
    <property type="match status" value="1"/>
</dbReference>
<dbReference type="PANTHER" id="PTHR48111">
    <property type="entry name" value="REGULATOR OF RPOS"/>
    <property type="match status" value="1"/>
</dbReference>
<reference evidence="12 13" key="1">
    <citation type="journal article" date="2011" name="J. Bacteriol.">
        <title>Genome sequence of Methyloversatilis universalis FAM5T, a methylotrophic representative of the order Rhodocyclales.</title>
        <authorList>
            <person name="Kittichotirat W."/>
            <person name="Good N.M."/>
            <person name="Hall R."/>
            <person name="Bringel F."/>
            <person name="Lajus A."/>
            <person name="Medigue C."/>
            <person name="Smalley N.E."/>
            <person name="Beck D."/>
            <person name="Bumgarner R."/>
            <person name="Vuilleumier S."/>
            <person name="Kalyuzhnaya M.G."/>
        </authorList>
    </citation>
    <scope>NUCLEOTIDE SEQUENCE [LARGE SCALE GENOMIC DNA]</scope>
    <source>
        <strain evidence="13">ATCC BAA-1314 / JCM 13912 / FAM5</strain>
    </source>
</reference>
<dbReference type="Pfam" id="PF00486">
    <property type="entry name" value="Trans_reg_C"/>
    <property type="match status" value="1"/>
</dbReference>
<dbReference type="InterPro" id="IPR016032">
    <property type="entry name" value="Sig_transdc_resp-reg_C-effctor"/>
</dbReference>
<evidence type="ECO:0000256" key="9">
    <source>
        <dbReference type="PROSITE-ProRule" id="PRU01091"/>
    </source>
</evidence>
<name>F5RET8_METUF</name>
<dbReference type="Gene3D" id="6.10.250.690">
    <property type="match status" value="1"/>
</dbReference>
<dbReference type="InterPro" id="IPR039420">
    <property type="entry name" value="WalR-like"/>
</dbReference>
<evidence type="ECO:0000259" key="10">
    <source>
        <dbReference type="PROSITE" id="PS50110"/>
    </source>
</evidence>
<dbReference type="FunFam" id="3.40.50.2300:FF:000001">
    <property type="entry name" value="DNA-binding response regulator PhoB"/>
    <property type="match status" value="1"/>
</dbReference>
<dbReference type="InterPro" id="IPR036388">
    <property type="entry name" value="WH-like_DNA-bd_sf"/>
</dbReference>
<dbReference type="GO" id="GO:0032993">
    <property type="term" value="C:protein-DNA complex"/>
    <property type="evidence" value="ECO:0007669"/>
    <property type="project" value="TreeGrafter"/>
</dbReference>
<dbReference type="SMART" id="SM00862">
    <property type="entry name" value="Trans_reg_C"/>
    <property type="match status" value="1"/>
</dbReference>
<evidence type="ECO:0000313" key="13">
    <source>
        <dbReference type="Proteomes" id="UP000005019"/>
    </source>
</evidence>
<evidence type="ECO:0000256" key="1">
    <source>
        <dbReference type="ARBA" id="ARBA00004496"/>
    </source>
</evidence>
<dbReference type="SUPFAM" id="SSF52172">
    <property type="entry name" value="CheY-like"/>
    <property type="match status" value="1"/>
</dbReference>
<accession>F5RET8</accession>
<feature type="domain" description="OmpR/PhoB-type" evidence="11">
    <location>
        <begin position="135"/>
        <end position="235"/>
    </location>
</feature>
<dbReference type="Proteomes" id="UP000005019">
    <property type="component" value="Unassembled WGS sequence"/>
</dbReference>
<evidence type="ECO:0000256" key="5">
    <source>
        <dbReference type="ARBA" id="ARBA00023015"/>
    </source>
</evidence>
<dbReference type="eggNOG" id="COG0745">
    <property type="taxonomic scope" value="Bacteria"/>
</dbReference>
<dbReference type="InterPro" id="IPR001867">
    <property type="entry name" value="OmpR/PhoB-type_DNA-bd"/>
</dbReference>
<gene>
    <name evidence="12" type="ORF">METUNv1_02813</name>
</gene>
<dbReference type="EMBL" id="AFHG01000052">
    <property type="protein sequence ID" value="EGK71419.1"/>
    <property type="molecule type" value="Genomic_DNA"/>
</dbReference>
<dbReference type="STRING" id="1000565.METUNv1_02813"/>
<evidence type="ECO:0000256" key="8">
    <source>
        <dbReference type="PROSITE-ProRule" id="PRU00169"/>
    </source>
</evidence>
<comment type="caution">
    <text evidence="12">The sequence shown here is derived from an EMBL/GenBank/DDBJ whole genome shotgun (WGS) entry which is preliminary data.</text>
</comment>
<dbReference type="SUPFAM" id="SSF46894">
    <property type="entry name" value="C-terminal effector domain of the bipartite response regulators"/>
    <property type="match status" value="1"/>
</dbReference>
<dbReference type="InterPro" id="IPR011006">
    <property type="entry name" value="CheY-like_superfamily"/>
</dbReference>
<keyword evidence="4" id="KW-0902">Two-component regulatory system</keyword>
<evidence type="ECO:0000259" key="11">
    <source>
        <dbReference type="PROSITE" id="PS51755"/>
    </source>
</evidence>
<evidence type="ECO:0000313" key="12">
    <source>
        <dbReference type="EMBL" id="EGK71419.1"/>
    </source>
</evidence>
<keyword evidence="6 9" id="KW-0238">DNA-binding</keyword>
<keyword evidence="2" id="KW-0963">Cytoplasm</keyword>